<dbReference type="PANTHER" id="PTHR40465">
    <property type="entry name" value="CHROMOSOME 1, WHOLE GENOME SHOTGUN SEQUENCE"/>
    <property type="match status" value="1"/>
</dbReference>
<dbReference type="PANTHER" id="PTHR40465:SF1">
    <property type="entry name" value="DUF6534 DOMAIN-CONTAINING PROTEIN"/>
    <property type="match status" value="1"/>
</dbReference>
<comment type="caution">
    <text evidence="3">The sequence shown here is derived from an EMBL/GenBank/DDBJ whole genome shotgun (WGS) entry which is preliminary data.</text>
</comment>
<protein>
    <recommendedName>
        <fullName evidence="2">DUF6534 domain-containing protein</fullName>
    </recommendedName>
</protein>
<feature type="transmembrane region" description="Helical" evidence="1">
    <location>
        <begin position="111"/>
        <end position="136"/>
    </location>
</feature>
<organism evidence="3 4">
    <name type="scientific">Favolaschia claudopus</name>
    <dbReference type="NCBI Taxonomy" id="2862362"/>
    <lineage>
        <taxon>Eukaryota</taxon>
        <taxon>Fungi</taxon>
        <taxon>Dikarya</taxon>
        <taxon>Basidiomycota</taxon>
        <taxon>Agaricomycotina</taxon>
        <taxon>Agaricomycetes</taxon>
        <taxon>Agaricomycetidae</taxon>
        <taxon>Agaricales</taxon>
        <taxon>Marasmiineae</taxon>
        <taxon>Mycenaceae</taxon>
        <taxon>Favolaschia</taxon>
    </lineage>
</organism>
<dbReference type="AlphaFoldDB" id="A0AAW0CHY4"/>
<keyword evidence="1" id="KW-0472">Membrane</keyword>
<evidence type="ECO:0000313" key="3">
    <source>
        <dbReference type="EMBL" id="KAK7038424.1"/>
    </source>
</evidence>
<keyword evidence="1" id="KW-1133">Transmembrane helix</keyword>
<feature type="transmembrane region" description="Helical" evidence="1">
    <location>
        <begin position="12"/>
        <end position="34"/>
    </location>
</feature>
<name>A0AAW0CHY4_9AGAR</name>
<gene>
    <name evidence="3" type="ORF">R3P38DRAFT_544389</name>
</gene>
<keyword evidence="1" id="KW-0812">Transmembrane</keyword>
<dbReference type="Pfam" id="PF20152">
    <property type="entry name" value="DUF6534"/>
    <property type="match status" value="1"/>
</dbReference>
<sequence length="269" mass="29835">MNPEIGKITIPIFIGTVINWCFLGVLCVQVYLYFLAFPRDRWQNKFIVLFVFCAEIIETFGDSRDAIVIFGSHWGDPDSLDKVGLAWFSVPVIGSTIAFVGQVFFAWRISIVGGGVTIVPALIVAISAFQYAAGIWSGVEISRVDRFSSLQFNQFKIPLSVETGVLCAICAIVTLALYVAFDGNNYHLTWCIWLSKAYSNSILVILNSRAHLGPSPPSLTTANLTDMTFSSHPSRSMTSTIRITVETDQTVDSRQNVRDKKSEHIQHSV</sequence>
<reference evidence="3 4" key="1">
    <citation type="journal article" date="2024" name="J Genomics">
        <title>Draft genome sequencing and assembly of Favolaschia claudopus CIRM-BRFM 2984 isolated from oak limbs.</title>
        <authorList>
            <person name="Navarro D."/>
            <person name="Drula E."/>
            <person name="Chaduli D."/>
            <person name="Cazenave R."/>
            <person name="Ahrendt S."/>
            <person name="Wang J."/>
            <person name="Lipzen A."/>
            <person name="Daum C."/>
            <person name="Barry K."/>
            <person name="Grigoriev I.V."/>
            <person name="Favel A."/>
            <person name="Rosso M.N."/>
            <person name="Martin F."/>
        </authorList>
    </citation>
    <scope>NUCLEOTIDE SEQUENCE [LARGE SCALE GENOMIC DNA]</scope>
    <source>
        <strain evidence="3 4">CIRM-BRFM 2984</strain>
    </source>
</reference>
<feature type="transmembrane region" description="Helical" evidence="1">
    <location>
        <begin position="84"/>
        <end position="105"/>
    </location>
</feature>
<keyword evidence="4" id="KW-1185">Reference proteome</keyword>
<proteinExistence type="predicted"/>
<evidence type="ECO:0000313" key="4">
    <source>
        <dbReference type="Proteomes" id="UP001362999"/>
    </source>
</evidence>
<feature type="domain" description="DUF6534" evidence="2">
    <location>
        <begin position="159"/>
        <end position="211"/>
    </location>
</feature>
<feature type="transmembrane region" description="Helical" evidence="1">
    <location>
        <begin position="157"/>
        <end position="181"/>
    </location>
</feature>
<evidence type="ECO:0000259" key="2">
    <source>
        <dbReference type="Pfam" id="PF20152"/>
    </source>
</evidence>
<evidence type="ECO:0000256" key="1">
    <source>
        <dbReference type="SAM" id="Phobius"/>
    </source>
</evidence>
<accession>A0AAW0CHY4</accession>
<dbReference type="EMBL" id="JAWWNJ010000017">
    <property type="protein sequence ID" value="KAK7038424.1"/>
    <property type="molecule type" value="Genomic_DNA"/>
</dbReference>
<dbReference type="Proteomes" id="UP001362999">
    <property type="component" value="Unassembled WGS sequence"/>
</dbReference>
<dbReference type="InterPro" id="IPR045339">
    <property type="entry name" value="DUF6534"/>
</dbReference>